<keyword evidence="3" id="KW-0326">Glycosidase</keyword>
<evidence type="ECO:0000259" key="2">
    <source>
        <dbReference type="Pfam" id="PF08522"/>
    </source>
</evidence>
<dbReference type="Proteomes" id="UP000095517">
    <property type="component" value="Unassembled WGS sequence"/>
</dbReference>
<dbReference type="EMBL" id="CYZH01000008">
    <property type="protein sequence ID" value="CUO31696.1"/>
    <property type="molecule type" value="Genomic_DNA"/>
</dbReference>
<dbReference type="EC" id="3.2.1.96" evidence="3"/>
<dbReference type="InterPro" id="IPR017853">
    <property type="entry name" value="GH"/>
</dbReference>
<feature type="chain" id="PRO_5008020455" evidence="1">
    <location>
        <begin position="27"/>
        <end position="478"/>
    </location>
</feature>
<reference evidence="3 4" key="1">
    <citation type="submission" date="2015-09" db="EMBL/GenBank/DDBJ databases">
        <authorList>
            <consortium name="Pathogen Informatics"/>
        </authorList>
    </citation>
    <scope>NUCLEOTIDE SEQUENCE [LARGE SCALE GENOMIC DNA]</scope>
    <source>
        <strain evidence="3 4">2789STDY5608840</strain>
    </source>
</reference>
<dbReference type="Gene3D" id="3.20.20.80">
    <property type="entry name" value="Glycosidases"/>
    <property type="match status" value="1"/>
</dbReference>
<accession>A0A174E5G5</accession>
<evidence type="ECO:0000256" key="1">
    <source>
        <dbReference type="SAM" id="SignalP"/>
    </source>
</evidence>
<organism evidence="3 4">
    <name type="scientific">Bacteroides finegoldii</name>
    <dbReference type="NCBI Taxonomy" id="338188"/>
    <lineage>
        <taxon>Bacteria</taxon>
        <taxon>Pseudomonadati</taxon>
        <taxon>Bacteroidota</taxon>
        <taxon>Bacteroidia</taxon>
        <taxon>Bacteroidales</taxon>
        <taxon>Bacteroidaceae</taxon>
        <taxon>Bacteroides</taxon>
    </lineage>
</organism>
<dbReference type="Pfam" id="PF08522">
    <property type="entry name" value="BT_3987-like_N"/>
    <property type="match status" value="1"/>
</dbReference>
<gene>
    <name evidence="3" type="primary">endOF1_3</name>
    <name evidence="3" type="ORF">ERS852397_01768</name>
</gene>
<keyword evidence="3" id="KW-0378">Hydrolase</keyword>
<dbReference type="InterPro" id="IPR013728">
    <property type="entry name" value="BT_3987-like_N"/>
</dbReference>
<proteinExistence type="predicted"/>
<dbReference type="PROSITE" id="PS01095">
    <property type="entry name" value="GH18_1"/>
    <property type="match status" value="1"/>
</dbReference>
<dbReference type="RefSeq" id="WP_022275622.1">
    <property type="nucleotide sequence ID" value="NZ_CABIXA010000008.1"/>
</dbReference>
<keyword evidence="1" id="KW-0732">Signal</keyword>
<feature type="domain" description="BT-3987-like N-terminal" evidence="2">
    <location>
        <begin position="48"/>
        <end position="163"/>
    </location>
</feature>
<evidence type="ECO:0000313" key="3">
    <source>
        <dbReference type="EMBL" id="CUO31696.1"/>
    </source>
</evidence>
<feature type="signal peptide" evidence="1">
    <location>
        <begin position="1"/>
        <end position="26"/>
    </location>
</feature>
<evidence type="ECO:0000313" key="4">
    <source>
        <dbReference type="Proteomes" id="UP000095517"/>
    </source>
</evidence>
<name>A0A174E5G5_9BACE</name>
<dbReference type="Gene3D" id="2.60.40.1740">
    <property type="entry name" value="hypothetical protein (bacova_03559)"/>
    <property type="match status" value="1"/>
</dbReference>
<dbReference type="GO" id="GO:0005975">
    <property type="term" value="P:carbohydrate metabolic process"/>
    <property type="evidence" value="ECO:0007669"/>
    <property type="project" value="InterPro"/>
</dbReference>
<dbReference type="SUPFAM" id="SSF51445">
    <property type="entry name" value="(Trans)glycosidases"/>
    <property type="match status" value="1"/>
</dbReference>
<dbReference type="InterPro" id="IPR001579">
    <property type="entry name" value="Glyco_hydro_18_chit_AS"/>
</dbReference>
<dbReference type="AlphaFoldDB" id="A0A174E5G5"/>
<dbReference type="STRING" id="338188.ERS852397_01768"/>
<protein>
    <submittedName>
        <fullName evidence="3">Endo-beta-N-acetylglucosaminidase F1</fullName>
        <ecNumber evidence="3">3.2.1.96</ecNumber>
    </submittedName>
</protein>
<sequence length="478" mass="52846">MKRKNIHTLLLGALFFVGASLCSSCADDLEIGKQFDESTLDGIYENCAFLADGKSNKSINVVELYTEKYSTLVKMNLTKEITSSSSAKVLIDESYLATYNQLHGTDFEMFPGTLVALANNGVLQIANGKTKEMEVEVTITADDKLEAEKTYALPLAVVESSSDITIKDEESRHCVYLIKDMRKSGDVFKGEDVVKGFLFFEVNDVNPLNALSFQLENGKYLWDVVVLFAANINYDAEAGRPYVKCNPNVQYLLDNNETLLQPLRKRGIKVLLGILGNHDVAGVAQLSKQGAKDFARELAQYCKAYNLDGVNFDDEYSTEPGPDDLDNPAITTHGREAAARLCYETKLVMPDKLVTVFDYGAMYGETIVDGVDVKNWIDIVVPNYGSAARPIGELTFKECAGMAIEFNLGIGSLGEYGAQSLIDQDYGWFMGFAPSPNKYESVFSKLSGVKTLYGSPLKAPSIFYKKNDPTPYRYPEDL</sequence>
<dbReference type="GO" id="GO:0033925">
    <property type="term" value="F:mannosyl-glycoprotein endo-beta-N-acetylglucosaminidase activity"/>
    <property type="evidence" value="ECO:0007669"/>
    <property type="project" value="UniProtKB-EC"/>
</dbReference>
<dbReference type="SMR" id="A0A174E5G5"/>